<feature type="region of interest" description="Disordered" evidence="2">
    <location>
        <begin position="98"/>
        <end position="140"/>
    </location>
</feature>
<feature type="compositionally biased region" description="Low complexity" evidence="2">
    <location>
        <begin position="125"/>
        <end position="140"/>
    </location>
</feature>
<sequence>MYQQNISNQIHQIEQMCQQMMSQTQQASANYQQMLQQEQQNAVRLEELAQREHKASQMIQTALHGHQTAIQQLQQMQQIARQIEQSIHSLQSIQSTTIAQSGWQQANQHQPSGSYGFNQQQMPVSQSSSFGGSSQWRSFQ</sequence>
<evidence type="ECO:0000313" key="3">
    <source>
        <dbReference type="EMBL" id="MBB6678600.1"/>
    </source>
</evidence>
<reference evidence="3 4" key="1">
    <citation type="submission" date="2020-08" db="EMBL/GenBank/DDBJ databases">
        <title>Cohnella phylogeny.</title>
        <authorList>
            <person name="Dunlap C."/>
        </authorList>
    </citation>
    <scope>NUCLEOTIDE SEQUENCE [LARGE SCALE GENOMIC DNA]</scope>
    <source>
        <strain evidence="3 4">DSM 103658</strain>
    </source>
</reference>
<comment type="caution">
    <text evidence="3">The sequence shown here is derived from an EMBL/GenBank/DDBJ whole genome shotgun (WGS) entry which is preliminary data.</text>
</comment>
<accession>A0A841TH80</accession>
<dbReference type="Proteomes" id="UP000574133">
    <property type="component" value="Unassembled WGS sequence"/>
</dbReference>
<organism evidence="3 4">
    <name type="scientific">Cohnella lubricantis</name>
    <dbReference type="NCBI Taxonomy" id="2163172"/>
    <lineage>
        <taxon>Bacteria</taxon>
        <taxon>Bacillati</taxon>
        <taxon>Bacillota</taxon>
        <taxon>Bacilli</taxon>
        <taxon>Bacillales</taxon>
        <taxon>Paenibacillaceae</taxon>
        <taxon>Cohnella</taxon>
    </lineage>
</organism>
<gene>
    <name evidence="3" type="ORF">H4Q31_15015</name>
</gene>
<proteinExistence type="predicted"/>
<name>A0A841TH80_9BACL</name>
<dbReference type="AlphaFoldDB" id="A0A841TH80"/>
<feature type="coiled-coil region" evidence="1">
    <location>
        <begin position="21"/>
        <end position="93"/>
    </location>
</feature>
<dbReference type="EMBL" id="JACJVN010000057">
    <property type="protein sequence ID" value="MBB6678600.1"/>
    <property type="molecule type" value="Genomic_DNA"/>
</dbReference>
<keyword evidence="4" id="KW-1185">Reference proteome</keyword>
<evidence type="ECO:0000256" key="1">
    <source>
        <dbReference type="SAM" id="Coils"/>
    </source>
</evidence>
<evidence type="ECO:0008006" key="5">
    <source>
        <dbReference type="Google" id="ProtNLM"/>
    </source>
</evidence>
<protein>
    <recommendedName>
        <fullName evidence="5">AMP-dependent synthetase and ligase</fullName>
    </recommendedName>
</protein>
<feature type="compositionally biased region" description="Polar residues" evidence="2">
    <location>
        <begin position="98"/>
        <end position="124"/>
    </location>
</feature>
<keyword evidence="1" id="KW-0175">Coiled coil</keyword>
<dbReference type="RefSeq" id="WP_185179863.1">
    <property type="nucleotide sequence ID" value="NZ_CBCSEP010000006.1"/>
</dbReference>
<evidence type="ECO:0000256" key="2">
    <source>
        <dbReference type="SAM" id="MobiDB-lite"/>
    </source>
</evidence>
<evidence type="ECO:0000313" key="4">
    <source>
        <dbReference type="Proteomes" id="UP000574133"/>
    </source>
</evidence>